<feature type="transmembrane region" description="Helical" evidence="12">
    <location>
        <begin position="132"/>
        <end position="157"/>
    </location>
</feature>
<keyword evidence="2 12" id="KW-0813">Transport</keyword>
<dbReference type="CDD" id="cd20070">
    <property type="entry name" value="5TM_YidC_Alb3"/>
    <property type="match status" value="1"/>
</dbReference>
<evidence type="ECO:0000313" key="15">
    <source>
        <dbReference type="EMBL" id="OCM71842.1"/>
    </source>
</evidence>
<evidence type="ECO:0000313" key="16">
    <source>
        <dbReference type="EMBL" id="RDY74599.1"/>
    </source>
</evidence>
<keyword evidence="9" id="KW-0564">Palmitate</keyword>
<dbReference type="HAMAP" id="MF_01811">
    <property type="entry name" value="YidC_type2"/>
    <property type="match status" value="1"/>
</dbReference>
<feature type="transmembrane region" description="Helical" evidence="12">
    <location>
        <begin position="58"/>
        <end position="81"/>
    </location>
</feature>
<evidence type="ECO:0000256" key="9">
    <source>
        <dbReference type="ARBA" id="ARBA00023139"/>
    </source>
</evidence>
<gene>
    <name evidence="12" type="primary">yidC</name>
    <name evidence="15" type="ORF">AX245_07090</name>
    <name evidence="16" type="ORF">C4618_13120</name>
</gene>
<comment type="function">
    <text evidence="12">Required for the insertion and/or proper folding and/or complex formation of integral membrane proteins into the membrane. Involved in integration of membrane proteins that insert both dependently and independently of the Sec translocase complex, as well as at least some lipoproteins.</text>
</comment>
<keyword evidence="3 12" id="KW-1003">Cell membrane</keyword>
<evidence type="ECO:0000256" key="5">
    <source>
        <dbReference type="ARBA" id="ARBA00022729"/>
    </source>
</evidence>
<evidence type="ECO:0000256" key="4">
    <source>
        <dbReference type="ARBA" id="ARBA00022692"/>
    </source>
</evidence>
<evidence type="ECO:0000256" key="11">
    <source>
        <dbReference type="ARBA" id="ARBA00023288"/>
    </source>
</evidence>
<feature type="transmembrane region" description="Helical" evidence="12">
    <location>
        <begin position="231"/>
        <end position="251"/>
    </location>
</feature>
<keyword evidence="6 12" id="KW-0653">Protein transport</keyword>
<organism evidence="16 18">
    <name type="scientific">Streptococcus agalactiae</name>
    <dbReference type="NCBI Taxonomy" id="1311"/>
    <lineage>
        <taxon>Bacteria</taxon>
        <taxon>Bacillati</taxon>
        <taxon>Bacillota</taxon>
        <taxon>Bacilli</taxon>
        <taxon>Lactobacillales</taxon>
        <taxon>Streptococcaceae</taxon>
        <taxon>Streptococcus</taxon>
    </lineage>
</organism>
<dbReference type="Proteomes" id="UP000093122">
    <property type="component" value="Unassembled WGS sequence"/>
</dbReference>
<feature type="compositionally biased region" description="Basic residues" evidence="13">
    <location>
        <begin position="298"/>
        <end position="310"/>
    </location>
</feature>
<evidence type="ECO:0000256" key="13">
    <source>
        <dbReference type="SAM" id="MobiDB-lite"/>
    </source>
</evidence>
<proteinExistence type="inferred from homology"/>
<keyword evidence="7 12" id="KW-1133">Transmembrane helix</keyword>
<evidence type="ECO:0000256" key="2">
    <source>
        <dbReference type="ARBA" id="ARBA00022448"/>
    </source>
</evidence>
<dbReference type="InterPro" id="IPR028055">
    <property type="entry name" value="YidC/Oxa/ALB_C"/>
</dbReference>
<protein>
    <recommendedName>
        <fullName evidence="12">Membrane protein insertase YidC</fullName>
    </recommendedName>
    <alternativeName>
        <fullName evidence="12">Foldase YidC</fullName>
    </alternativeName>
    <alternativeName>
        <fullName evidence="12">Membrane integrase YidC</fullName>
    </alternativeName>
    <alternativeName>
        <fullName evidence="12">Membrane protein YidC</fullName>
    </alternativeName>
</protein>
<dbReference type="GO" id="GO:0005886">
    <property type="term" value="C:plasma membrane"/>
    <property type="evidence" value="ECO:0007669"/>
    <property type="project" value="UniProtKB-SubCell"/>
</dbReference>
<reference evidence="15 17" key="1">
    <citation type="journal article" date="2016" name="Sci. Rep.">
        <title>Serotype IV Streptococcus agalactiae ST-452 has arisen from large genomic recombination events between CC23 and the hypervirulent CC17 lineages.</title>
        <authorList>
            <person name="Campisi E."/>
            <person name="Rinaudo C.D."/>
            <person name="Donati C."/>
            <person name="Barucco M."/>
            <person name="Torricelli G."/>
            <person name="Edwards M.S."/>
            <person name="Baker C.J."/>
            <person name="Margarit I."/>
            <person name="Rosini R."/>
        </authorList>
    </citation>
    <scope>NUCLEOTIDE SEQUENCE [LARGE SCALE GENOMIC DNA]</scope>
    <source>
        <strain evidence="15 17">CZ-PW-140</strain>
    </source>
</reference>
<dbReference type="InterPro" id="IPR047196">
    <property type="entry name" value="YidC_ALB_C"/>
</dbReference>
<evidence type="ECO:0000259" key="14">
    <source>
        <dbReference type="Pfam" id="PF02096"/>
    </source>
</evidence>
<dbReference type="AlphaFoldDB" id="A0A0E1EPI5"/>
<name>A0A0E1EPI5_STRAG</name>
<dbReference type="PANTHER" id="PTHR12428:SF65">
    <property type="entry name" value="CYTOCHROME C OXIDASE ASSEMBLY PROTEIN COX18, MITOCHONDRIAL"/>
    <property type="match status" value="1"/>
</dbReference>
<dbReference type="RefSeq" id="WP_000751927.1">
    <property type="nucleotide sequence ID" value="NZ_CAXOLC010000002.1"/>
</dbReference>
<dbReference type="Pfam" id="PF02096">
    <property type="entry name" value="60KD_IMP"/>
    <property type="match status" value="1"/>
</dbReference>
<evidence type="ECO:0000256" key="6">
    <source>
        <dbReference type="ARBA" id="ARBA00022927"/>
    </source>
</evidence>
<evidence type="ECO:0000256" key="8">
    <source>
        <dbReference type="ARBA" id="ARBA00023136"/>
    </source>
</evidence>
<keyword evidence="10 12" id="KW-0143">Chaperone</keyword>
<dbReference type="GO" id="GO:0032977">
    <property type="term" value="F:membrane insertase activity"/>
    <property type="evidence" value="ECO:0007669"/>
    <property type="project" value="InterPro"/>
</dbReference>
<sequence>MKKTLKRILFSSLSLSMLLLLTGCVSVDKAGKPYGVIWNTLGVPMANLITYFAQHQGLGFGVAIIIVTIIVRVVILPLGLYQSWKASYQAEKMAYFKPLFEPINERLRNAKTQEEKLAAQTELMTAQRENGLSMFGGIGCLPLLIQMPFFSAIFFAARYTPGVSSATFLGLNLGQKSLTLTVIIAILYFVQSWLSMQGVPDEQRQQMKTMMYLMPIMMVFMSISLPASVALYWFIGGIFSIIQQLVTTYVLKPKLRRKVEEEYTKNPPKAYKANNARKDVTNSTKATESNQAIITSKKTNRNAGKQKRRG</sequence>
<comment type="subcellular location">
    <subcellularLocation>
        <location evidence="1 12">Cell membrane</location>
        <topology evidence="1 12">Multi-pass membrane protein</topology>
    </subcellularLocation>
</comment>
<keyword evidence="4 12" id="KW-0812">Transmembrane</keyword>
<dbReference type="KEGG" id="sage:EN72_08715"/>
<dbReference type="EMBL" id="QHGZ01000258">
    <property type="protein sequence ID" value="RDY74599.1"/>
    <property type="molecule type" value="Genomic_DNA"/>
</dbReference>
<dbReference type="NCBIfam" id="NF002687">
    <property type="entry name" value="PRK02463.1"/>
    <property type="match status" value="1"/>
</dbReference>
<feature type="transmembrane region" description="Helical" evidence="12">
    <location>
        <begin position="177"/>
        <end position="195"/>
    </location>
</feature>
<feature type="domain" description="Membrane insertase YidC/Oxa/ALB C-terminal" evidence="14">
    <location>
        <begin position="60"/>
        <end position="247"/>
    </location>
</feature>
<comment type="caution">
    <text evidence="16">The sequence shown here is derived from an EMBL/GenBank/DDBJ whole genome shotgun (WGS) entry which is preliminary data.</text>
</comment>
<dbReference type="NCBIfam" id="TIGR03592">
    <property type="entry name" value="yidC_oxa1_cterm"/>
    <property type="match status" value="1"/>
</dbReference>
<dbReference type="GO" id="GO:0051205">
    <property type="term" value="P:protein insertion into membrane"/>
    <property type="evidence" value="ECO:0007669"/>
    <property type="project" value="TreeGrafter"/>
</dbReference>
<dbReference type="PANTHER" id="PTHR12428">
    <property type="entry name" value="OXA1"/>
    <property type="match status" value="1"/>
</dbReference>
<dbReference type="GO" id="GO:0015031">
    <property type="term" value="P:protein transport"/>
    <property type="evidence" value="ECO:0007669"/>
    <property type="project" value="UniProtKB-KW"/>
</dbReference>
<evidence type="ECO:0000256" key="12">
    <source>
        <dbReference type="HAMAP-Rule" id="MF_01811"/>
    </source>
</evidence>
<evidence type="ECO:0000313" key="17">
    <source>
        <dbReference type="Proteomes" id="UP000093122"/>
    </source>
</evidence>
<evidence type="ECO:0000313" key="18">
    <source>
        <dbReference type="Proteomes" id="UP000256718"/>
    </source>
</evidence>
<dbReference type="Proteomes" id="UP000256718">
    <property type="component" value="Unassembled WGS sequence"/>
</dbReference>
<evidence type="ECO:0000256" key="1">
    <source>
        <dbReference type="ARBA" id="ARBA00004651"/>
    </source>
</evidence>
<accession>A0A0E1EPI5</accession>
<evidence type="ECO:0000256" key="10">
    <source>
        <dbReference type="ARBA" id="ARBA00023186"/>
    </source>
</evidence>
<dbReference type="InterPro" id="IPR023060">
    <property type="entry name" value="YidC/YidC1/YidC2_Firmicutes"/>
</dbReference>
<keyword evidence="11 12" id="KW-0449">Lipoprotein</keyword>
<evidence type="ECO:0000256" key="3">
    <source>
        <dbReference type="ARBA" id="ARBA00022475"/>
    </source>
</evidence>
<comment type="similarity">
    <text evidence="12">Belongs to the OXA1/ALB3/YidC family. Type 2 subfamily.</text>
</comment>
<dbReference type="InterPro" id="IPR001708">
    <property type="entry name" value="YidC/ALB3/OXA1/COX18"/>
</dbReference>
<feature type="compositionally biased region" description="Polar residues" evidence="13">
    <location>
        <begin position="281"/>
        <end position="297"/>
    </location>
</feature>
<dbReference type="EMBL" id="MAWT01000011">
    <property type="protein sequence ID" value="OCM71842.1"/>
    <property type="molecule type" value="Genomic_DNA"/>
</dbReference>
<dbReference type="PROSITE" id="PS51257">
    <property type="entry name" value="PROKAR_LIPOPROTEIN"/>
    <property type="match status" value="1"/>
</dbReference>
<evidence type="ECO:0000256" key="7">
    <source>
        <dbReference type="ARBA" id="ARBA00022989"/>
    </source>
</evidence>
<reference evidence="16 18" key="2">
    <citation type="journal article" date="2018" name="Emerg. Microbes Infect.">
        <title>Phenotypic and molecular analysis of nontypeable Group B streptococci: identification of cps2a and hybrid cps2a/cps5 Group B streptococcal capsule gene clusters.</title>
        <authorList>
            <person name="Alhhazmi A."/>
            <person name="Tyrrell G.J."/>
        </authorList>
    </citation>
    <scope>NUCLEOTIDE SEQUENCE [LARGE SCALE GENOMIC DNA]</scope>
    <source>
        <strain evidence="16 18">PLGBS17</strain>
    </source>
</reference>
<keyword evidence="8 12" id="KW-0472">Membrane</keyword>
<keyword evidence="5 12" id="KW-0732">Signal</keyword>
<feature type="region of interest" description="Disordered" evidence="13">
    <location>
        <begin position="266"/>
        <end position="310"/>
    </location>
</feature>